<gene>
    <name evidence="9" type="ORF">HIJ39_00690</name>
</gene>
<evidence type="ECO:0000256" key="7">
    <source>
        <dbReference type="ARBA" id="ARBA00023136"/>
    </source>
</evidence>
<keyword evidence="6 8" id="KW-1133">Transmembrane helix</keyword>
<feature type="transmembrane region" description="Helical" evidence="8">
    <location>
        <begin position="40"/>
        <end position="59"/>
    </location>
</feature>
<evidence type="ECO:0000313" key="10">
    <source>
        <dbReference type="Proteomes" id="UP000533476"/>
    </source>
</evidence>
<keyword evidence="4 8" id="KW-0812">Transmembrane</keyword>
<comment type="caution">
    <text evidence="9">The sequence shown here is derived from an EMBL/GenBank/DDBJ whole genome shotgun (WGS) entry which is preliminary data.</text>
</comment>
<feature type="transmembrane region" description="Helical" evidence="8">
    <location>
        <begin position="223"/>
        <end position="247"/>
    </location>
</feature>
<sequence length="519" mass="57100">MESKRLSPMMVGLWILLAIAPLFHVWSTLTTDFLADNPLAYLVWIPVVAFAWAFLRLLSMAPYPDDRELNSILGMTGIILFGLVLALGSYHWPWAFSIDNLGILIWPFWALSLAWFLFGVGTTRRLIHPLAYVLLAWPPLYTRIVAWTMPALNQLDLTGMHWLDRVPWIRPEHGSGVYLVQSVHSWIPIQISQVCSGADSLLAILLFLPVVLAFFRGSGIWKLTLLVSVAVGAVVLNFLRLQIILFLLHATNANLALGIVHPILGFLLLAMLFTAMLGASPLFHLQAQFPKLTAHLRPPRPVPLGIAIVAGFALWQGLTPLGQWGPGTPSHPVAVATTRLSAYLPRIAGFHRTVALHQSEESVMGPGSETLAVDYANGTSVILAEVWRTQDPLVLAGLGGRNCLLFHGDRVLNASPVSLFHHVPGNVFVVAAPTPAITRLGPEYIDVEYTASTELRDGHRWYFRVEVAGWVSSKTVSQQAAIRAGHQVLAHIRDKRTTLPLLAVLEVTAQRLNLTTTSA</sequence>
<evidence type="ECO:0000256" key="2">
    <source>
        <dbReference type="ARBA" id="ARBA00022475"/>
    </source>
</evidence>
<evidence type="ECO:0000256" key="5">
    <source>
        <dbReference type="ARBA" id="ARBA00022801"/>
    </source>
</evidence>
<dbReference type="EMBL" id="JABBVZ010000002">
    <property type="protein sequence ID" value="NMP20876.1"/>
    <property type="molecule type" value="Genomic_DNA"/>
</dbReference>
<comment type="subcellular location">
    <subcellularLocation>
        <location evidence="1">Cell membrane</location>
        <topology evidence="1">Multi-pass membrane protein</topology>
    </subcellularLocation>
</comment>
<keyword evidence="5" id="KW-0378">Hydrolase</keyword>
<reference evidence="9 10" key="1">
    <citation type="submission" date="2020-04" db="EMBL/GenBank/DDBJ databases">
        <authorList>
            <person name="Zhang R."/>
            <person name="Schippers A."/>
        </authorList>
    </citation>
    <scope>NUCLEOTIDE SEQUENCE [LARGE SCALE GENOMIC DNA]</scope>
    <source>
        <strain evidence="9 10">DSM 109850</strain>
    </source>
</reference>
<keyword evidence="2" id="KW-1003">Cell membrane</keyword>
<keyword evidence="10" id="KW-1185">Reference proteome</keyword>
<dbReference type="Pfam" id="PF09721">
    <property type="entry name" value="Exosortase_EpsH"/>
    <property type="match status" value="1"/>
</dbReference>
<protein>
    <submittedName>
        <fullName evidence="9">Exosortase/archaeosortase family protein</fullName>
    </submittedName>
</protein>
<name>A0A7Y0L183_9FIRM</name>
<dbReference type="Proteomes" id="UP000533476">
    <property type="component" value="Unassembled WGS sequence"/>
</dbReference>
<dbReference type="AlphaFoldDB" id="A0A7Y0L183"/>
<proteinExistence type="predicted"/>
<feature type="transmembrane region" description="Helical" evidence="8">
    <location>
        <begin position="200"/>
        <end position="216"/>
    </location>
</feature>
<evidence type="ECO:0000313" key="9">
    <source>
        <dbReference type="EMBL" id="NMP20876.1"/>
    </source>
</evidence>
<feature type="transmembrane region" description="Helical" evidence="8">
    <location>
        <begin position="71"/>
        <end position="92"/>
    </location>
</feature>
<evidence type="ECO:0000256" key="1">
    <source>
        <dbReference type="ARBA" id="ARBA00004651"/>
    </source>
</evidence>
<keyword evidence="7 8" id="KW-0472">Membrane</keyword>
<feature type="transmembrane region" description="Helical" evidence="8">
    <location>
        <begin position="259"/>
        <end position="280"/>
    </location>
</feature>
<evidence type="ECO:0000256" key="3">
    <source>
        <dbReference type="ARBA" id="ARBA00022670"/>
    </source>
</evidence>
<dbReference type="GO" id="GO:0008233">
    <property type="term" value="F:peptidase activity"/>
    <property type="evidence" value="ECO:0007669"/>
    <property type="project" value="UniProtKB-KW"/>
</dbReference>
<dbReference type="GO" id="GO:0006508">
    <property type="term" value="P:proteolysis"/>
    <property type="evidence" value="ECO:0007669"/>
    <property type="project" value="UniProtKB-KW"/>
</dbReference>
<dbReference type="NCBIfam" id="TIGR04178">
    <property type="entry name" value="exo_archaeo"/>
    <property type="match status" value="1"/>
</dbReference>
<evidence type="ECO:0000256" key="8">
    <source>
        <dbReference type="SAM" id="Phobius"/>
    </source>
</evidence>
<keyword evidence="3" id="KW-0645">Protease</keyword>
<dbReference type="InterPro" id="IPR019127">
    <property type="entry name" value="Exosortase"/>
</dbReference>
<organism evidence="9 10">
    <name type="scientific">Sulfobacillus harzensis</name>
    <dbReference type="NCBI Taxonomy" id="2729629"/>
    <lineage>
        <taxon>Bacteria</taxon>
        <taxon>Bacillati</taxon>
        <taxon>Bacillota</taxon>
        <taxon>Clostridia</taxon>
        <taxon>Eubacteriales</taxon>
        <taxon>Clostridiales Family XVII. Incertae Sedis</taxon>
        <taxon>Sulfobacillus</taxon>
    </lineage>
</organism>
<dbReference type="GO" id="GO:0005886">
    <property type="term" value="C:plasma membrane"/>
    <property type="evidence" value="ECO:0007669"/>
    <property type="project" value="UniProtKB-SubCell"/>
</dbReference>
<accession>A0A7Y0L183</accession>
<feature type="transmembrane region" description="Helical" evidence="8">
    <location>
        <begin position="98"/>
        <end position="118"/>
    </location>
</feature>
<dbReference type="InterPro" id="IPR026392">
    <property type="entry name" value="Exo/Archaeosortase_dom"/>
</dbReference>
<dbReference type="RefSeq" id="WP_169095662.1">
    <property type="nucleotide sequence ID" value="NZ_JABBVZ010000002.1"/>
</dbReference>
<evidence type="ECO:0000256" key="4">
    <source>
        <dbReference type="ARBA" id="ARBA00022692"/>
    </source>
</evidence>
<evidence type="ECO:0000256" key="6">
    <source>
        <dbReference type="ARBA" id="ARBA00022989"/>
    </source>
</evidence>